<proteinExistence type="predicted"/>
<dbReference type="EMBL" id="CP157947">
    <property type="protein sequence ID" value="XBS71731.1"/>
    <property type="molecule type" value="Genomic_DNA"/>
</dbReference>
<sequence>MRAGTASYVAGNTLKTALSTGVRTFVNLVLVSASEELDRKVLTDLLLNLARAFDPGIEMTGMLGRKLAIQIRTAVRLWRNHSPAMDKLFVKMEQDVPESTLSAGIEAYQTGRLPGIDRDIPLVMLSGDRYLDRPVYVRINPYNGDVFGTKYTLSADNQLSAVPLPAARQLKNILHYGLSGRGSVSAAKVWQQQKSVDSLVSVELNGMACTAHISRYGEPGGETVLFPELGISLIQEPLNVGLYEYVFKSLPPVERVALNLWNETEEKHKLHSGNVAVDNRNELLYIRTRINENLWKDLPFTRWGCWKSFTIFISWMP</sequence>
<name>A0AAU7QHW4_9GAMM</name>
<evidence type="ECO:0000313" key="1">
    <source>
        <dbReference type="EMBL" id="XBS71731.1"/>
    </source>
</evidence>
<organism evidence="1">
    <name type="scientific">Acerihabitans sp. KWT182</name>
    <dbReference type="NCBI Taxonomy" id="3157919"/>
    <lineage>
        <taxon>Bacteria</taxon>
        <taxon>Pseudomonadati</taxon>
        <taxon>Pseudomonadota</taxon>
        <taxon>Gammaproteobacteria</taxon>
        <taxon>Enterobacterales</taxon>
        <taxon>Pectobacteriaceae</taxon>
        <taxon>Acerihabitans</taxon>
    </lineage>
</organism>
<reference evidence="1" key="1">
    <citation type="submission" date="2024-06" db="EMBL/GenBank/DDBJ databases">
        <authorList>
            <person name="Coelho C."/>
            <person name="Bento M."/>
            <person name="Garcia E."/>
            <person name="Camelo A."/>
            <person name="Brandao I."/>
            <person name="Espirito Santo C."/>
            <person name="Trovao J."/>
            <person name="Verissimo A."/>
            <person name="Costa J."/>
            <person name="Tiago I."/>
        </authorList>
    </citation>
    <scope>NUCLEOTIDE SEQUENCE</scope>
    <source>
        <strain evidence="1">KWT182</strain>
    </source>
</reference>
<gene>
    <name evidence="1" type="ORF">ABK905_13090</name>
</gene>
<accession>A0AAU7QHW4</accession>
<dbReference type="AlphaFoldDB" id="A0AAU7QHW4"/>
<protein>
    <submittedName>
        <fullName evidence="1">Uncharacterized protein</fullName>
    </submittedName>
</protein>